<evidence type="ECO:0000313" key="4">
    <source>
        <dbReference type="EMBL" id="KAK5996944.1"/>
    </source>
</evidence>
<evidence type="ECO:0000313" key="5">
    <source>
        <dbReference type="Proteomes" id="UP001338125"/>
    </source>
</evidence>
<proteinExistence type="predicted"/>
<organism evidence="4 5">
    <name type="scientific">Cladobotryum mycophilum</name>
    <dbReference type="NCBI Taxonomy" id="491253"/>
    <lineage>
        <taxon>Eukaryota</taxon>
        <taxon>Fungi</taxon>
        <taxon>Dikarya</taxon>
        <taxon>Ascomycota</taxon>
        <taxon>Pezizomycotina</taxon>
        <taxon>Sordariomycetes</taxon>
        <taxon>Hypocreomycetidae</taxon>
        <taxon>Hypocreales</taxon>
        <taxon>Hypocreaceae</taxon>
        <taxon>Cladobotryum</taxon>
    </lineage>
</organism>
<gene>
    <name evidence="4" type="ORF">PT974_02292</name>
</gene>
<dbReference type="PANTHER" id="PTHR13393:SF0">
    <property type="entry name" value="RNA N6-ADENOSINE-METHYLTRANSFERASE METTL16"/>
    <property type="match status" value="1"/>
</dbReference>
<dbReference type="CDD" id="cd02440">
    <property type="entry name" value="AdoMet_MTases"/>
    <property type="match status" value="1"/>
</dbReference>
<protein>
    <submittedName>
        <fullName evidence="4">U6 small nuclear RNA (Adenine-(43)-N(6))-methyltransferase</fullName>
    </submittedName>
</protein>
<keyword evidence="2" id="KW-0808">Transferase</keyword>
<name>A0ABR0SXS8_9HYPO</name>
<dbReference type="Proteomes" id="UP001338125">
    <property type="component" value="Unassembled WGS sequence"/>
</dbReference>
<dbReference type="PANTHER" id="PTHR13393">
    <property type="entry name" value="SAM-DEPENDENT METHYLTRANSFERASE"/>
    <property type="match status" value="1"/>
</dbReference>
<dbReference type="InterPro" id="IPR029063">
    <property type="entry name" value="SAM-dependent_MTases_sf"/>
</dbReference>
<dbReference type="Gene3D" id="3.40.50.150">
    <property type="entry name" value="Vaccinia Virus protein VP39"/>
    <property type="match status" value="1"/>
</dbReference>
<dbReference type="InterPro" id="IPR010286">
    <property type="entry name" value="METTL16/RlmF"/>
</dbReference>
<feature type="region of interest" description="Disordered" evidence="3">
    <location>
        <begin position="1"/>
        <end position="38"/>
    </location>
</feature>
<dbReference type="EMBL" id="JAVFKD010000002">
    <property type="protein sequence ID" value="KAK5996944.1"/>
    <property type="molecule type" value="Genomic_DNA"/>
</dbReference>
<dbReference type="SUPFAM" id="SSF53335">
    <property type="entry name" value="S-adenosyl-L-methionine-dependent methyltransferases"/>
    <property type="match status" value="1"/>
</dbReference>
<evidence type="ECO:0000256" key="1">
    <source>
        <dbReference type="ARBA" id="ARBA00022603"/>
    </source>
</evidence>
<comment type="caution">
    <text evidence="4">The sequence shown here is derived from an EMBL/GenBank/DDBJ whole genome shotgun (WGS) entry which is preliminary data.</text>
</comment>
<keyword evidence="1" id="KW-0489">Methyltransferase</keyword>
<evidence type="ECO:0000256" key="2">
    <source>
        <dbReference type="ARBA" id="ARBA00022679"/>
    </source>
</evidence>
<keyword evidence="5" id="KW-1185">Reference proteome</keyword>
<feature type="compositionally biased region" description="Basic and acidic residues" evidence="3">
    <location>
        <begin position="1"/>
        <end position="30"/>
    </location>
</feature>
<dbReference type="Pfam" id="PF05971">
    <property type="entry name" value="Methyltransf_10"/>
    <property type="match status" value="2"/>
</dbReference>
<reference evidence="4 5" key="1">
    <citation type="submission" date="2024-01" db="EMBL/GenBank/DDBJ databases">
        <title>Complete genome of Cladobotryum mycophilum ATHUM6906.</title>
        <authorList>
            <person name="Christinaki A.C."/>
            <person name="Myridakis A.I."/>
            <person name="Kouvelis V.N."/>
        </authorList>
    </citation>
    <scope>NUCLEOTIDE SEQUENCE [LARGE SCALE GENOMIC DNA]</scope>
    <source>
        <strain evidence="4 5">ATHUM6906</strain>
    </source>
</reference>
<accession>A0ABR0SXS8</accession>
<evidence type="ECO:0000256" key="3">
    <source>
        <dbReference type="SAM" id="MobiDB-lite"/>
    </source>
</evidence>
<sequence length="452" mass="51223">MEPPRERDSHAGHDSRSSNKQLRPWERHDSITPTQSARESKDYYFRQLYKRSPDFKELARLDPDFSSVIKGRDLDFNDPKAVVQLTKTLLKLDFGLAINLPDDRLCPPVANRHNYILWLKDLLDATSYDSPDRKVLGLDIGTGASCIYPLLGSTERPWSFIATDIDEKSLACARANVQLNNLEAHISVVGRRPQDKLIPIDDLNIESIDFTMTNPPFYESEAAMVEMVTQGGEVGFVGRILGESLVLRERVQWYTAMVGFLSSLTHIIDKLRENGVDNYAVTEFVQGNKTRRWAIAWSFRPMRPTQEVARGTRASLSRNILPPITEYVVVKTPLPKSIGNFADSLSADLAALELISWQWDRERLEGVGRAADKVWARAWRRKKKRDVEMDTSALASDEKKCVFGFKVAVRVRVDHLSVECRWMEGHDESAPESFRGFLKAAAEKAIQGSEAK</sequence>